<keyword evidence="1" id="KW-0805">Transcription regulation</keyword>
<reference evidence="5 6" key="1">
    <citation type="submission" date="2011-04" db="EMBL/GenBank/DDBJ databases">
        <authorList>
            <person name="Muzny D."/>
            <person name="Qin X."/>
            <person name="Deng J."/>
            <person name="Jiang H."/>
            <person name="Liu Y."/>
            <person name="Qu J."/>
            <person name="Song X.-Z."/>
            <person name="Zhang L."/>
            <person name="Thornton R."/>
            <person name="Coyle M."/>
            <person name="Francisco L."/>
            <person name="Jackson L."/>
            <person name="Javaid M."/>
            <person name="Korchina V."/>
            <person name="Kovar C."/>
            <person name="Mata R."/>
            <person name="Mathew T."/>
            <person name="Ngo R."/>
            <person name="Nguyen L."/>
            <person name="Nguyen N."/>
            <person name="Okwuonu G."/>
            <person name="Ongeri F."/>
            <person name="Pham C."/>
            <person name="Simmons D."/>
            <person name="Wilczek-Boney K."/>
            <person name="Hale W."/>
            <person name="Jakkamsetti A."/>
            <person name="Pham P."/>
            <person name="Ruth R."/>
            <person name="San Lucas F."/>
            <person name="Warren J."/>
            <person name="Zhang J."/>
            <person name="Zhao Z."/>
            <person name="Zhou C."/>
            <person name="Zhu D."/>
            <person name="Lee S."/>
            <person name="Bess C."/>
            <person name="Blankenburg K."/>
            <person name="Forbes L."/>
            <person name="Fu Q."/>
            <person name="Gubbala S."/>
            <person name="Hirani K."/>
            <person name="Jayaseelan J.C."/>
            <person name="Lara F."/>
            <person name="Munidasa M."/>
            <person name="Palculict T."/>
            <person name="Patil S."/>
            <person name="Pu L.-L."/>
            <person name="Saada N."/>
            <person name="Tang L."/>
            <person name="Weissenberger G."/>
            <person name="Zhu Y."/>
            <person name="Hemphill L."/>
            <person name="Shang Y."/>
            <person name="Youmans B."/>
            <person name="Ayvaz T."/>
            <person name="Ross M."/>
            <person name="Santibanez J."/>
            <person name="Aqrawi P."/>
            <person name="Gross S."/>
            <person name="Joshi V."/>
            <person name="Fowler G."/>
            <person name="Nazareth L."/>
            <person name="Reid J."/>
            <person name="Worley K."/>
            <person name="Petrosino J."/>
            <person name="Highlander S."/>
            <person name="Gibbs R."/>
        </authorList>
    </citation>
    <scope>NUCLEOTIDE SEQUENCE [LARGE SCALE GENOMIC DNA]</scope>
    <source>
        <strain evidence="5 6">2681</strain>
    </source>
</reference>
<feature type="domain" description="HTH gntR-type" evidence="4">
    <location>
        <begin position="10"/>
        <end position="77"/>
    </location>
</feature>
<dbReference type="Pfam" id="PF07729">
    <property type="entry name" value="FCD"/>
    <property type="match status" value="1"/>
</dbReference>
<dbReference type="SUPFAM" id="SSF46785">
    <property type="entry name" value="Winged helix' DNA-binding domain"/>
    <property type="match status" value="1"/>
</dbReference>
<comment type="caution">
    <text evidence="5">The sequence shown here is derived from an EMBL/GenBank/DDBJ whole genome shotgun (WGS) entry which is preliminary data.</text>
</comment>
<protein>
    <submittedName>
        <fullName evidence="5">GntR family transcriptional regulator</fullName>
    </submittedName>
</protein>
<dbReference type="PANTHER" id="PTHR43537">
    <property type="entry name" value="TRANSCRIPTIONAL REGULATOR, GNTR FAMILY"/>
    <property type="match status" value="1"/>
</dbReference>
<dbReference type="InterPro" id="IPR000524">
    <property type="entry name" value="Tscrpt_reg_HTH_GntR"/>
</dbReference>
<dbReference type="GO" id="GO:0003677">
    <property type="term" value="F:DNA binding"/>
    <property type="evidence" value="ECO:0007669"/>
    <property type="project" value="UniProtKB-KW"/>
</dbReference>
<sequence length="220" mass="25762">MTNDVTFDNLNLNDRVYLYLRDQIINNKLQPGTKIEYEAIMKELGISRTPLRDAMNLLQHDKFVEIKPRSGTHVYTPTTKDIEEVYDIRLSLETLAVVRACASVSQEECIKLMKETDHAEKELHKGNTEPFFLSDRNLHRTIIRHSNNSRLIDIMDSLEAQIKWFGIIMTINSERPSKAIAIHRKIIQAMMDSDEENAMRYMKQHIENVREDILADYQER</sequence>
<dbReference type="Gene3D" id="1.10.10.10">
    <property type="entry name" value="Winged helix-like DNA-binding domain superfamily/Winged helix DNA-binding domain"/>
    <property type="match status" value="1"/>
</dbReference>
<dbReference type="PANTHER" id="PTHR43537:SF5">
    <property type="entry name" value="UXU OPERON TRANSCRIPTIONAL REGULATOR"/>
    <property type="match status" value="1"/>
</dbReference>
<dbReference type="Gene3D" id="1.20.120.530">
    <property type="entry name" value="GntR ligand-binding domain-like"/>
    <property type="match status" value="1"/>
</dbReference>
<dbReference type="OrthoDB" id="9781630at2"/>
<dbReference type="InterPro" id="IPR036390">
    <property type="entry name" value="WH_DNA-bd_sf"/>
</dbReference>
<dbReference type="InterPro" id="IPR011711">
    <property type="entry name" value="GntR_C"/>
</dbReference>
<dbReference type="HOGENOM" id="CLU_017584_5_1_9"/>
<dbReference type="GO" id="GO:0003700">
    <property type="term" value="F:DNA-binding transcription factor activity"/>
    <property type="evidence" value="ECO:0007669"/>
    <property type="project" value="InterPro"/>
</dbReference>
<dbReference type="SUPFAM" id="SSF48008">
    <property type="entry name" value="GntR ligand-binding domain-like"/>
    <property type="match status" value="1"/>
</dbReference>
<dbReference type="SMART" id="SM00345">
    <property type="entry name" value="HTH_GNTR"/>
    <property type="match status" value="1"/>
</dbReference>
<organism evidence="5 6">
    <name type="scientific">Sporosarcina newyorkensis 2681</name>
    <dbReference type="NCBI Taxonomy" id="1027292"/>
    <lineage>
        <taxon>Bacteria</taxon>
        <taxon>Bacillati</taxon>
        <taxon>Bacillota</taxon>
        <taxon>Bacilli</taxon>
        <taxon>Bacillales</taxon>
        <taxon>Caryophanaceae</taxon>
        <taxon>Sporosarcina</taxon>
    </lineage>
</organism>
<gene>
    <name evidence="5" type="ORF">HMPREF9372_1490</name>
</gene>
<accession>F9DRR0</accession>
<dbReference type="eggNOG" id="COG1802">
    <property type="taxonomic scope" value="Bacteria"/>
</dbReference>
<dbReference type="CDD" id="cd07377">
    <property type="entry name" value="WHTH_GntR"/>
    <property type="match status" value="1"/>
</dbReference>
<dbReference type="AlphaFoldDB" id="F9DRR0"/>
<keyword evidence="3" id="KW-0804">Transcription</keyword>
<dbReference type="Proteomes" id="UP000005316">
    <property type="component" value="Unassembled WGS sequence"/>
</dbReference>
<keyword evidence="2" id="KW-0238">DNA-binding</keyword>
<proteinExistence type="predicted"/>
<dbReference type="InterPro" id="IPR036388">
    <property type="entry name" value="WH-like_DNA-bd_sf"/>
</dbReference>
<dbReference type="SMART" id="SM00895">
    <property type="entry name" value="FCD"/>
    <property type="match status" value="1"/>
</dbReference>
<dbReference type="EMBL" id="AFPZ01000040">
    <property type="protein sequence ID" value="EGQ26563.1"/>
    <property type="molecule type" value="Genomic_DNA"/>
</dbReference>
<evidence type="ECO:0000313" key="6">
    <source>
        <dbReference type="Proteomes" id="UP000005316"/>
    </source>
</evidence>
<dbReference type="InterPro" id="IPR008920">
    <property type="entry name" value="TF_FadR/GntR_C"/>
</dbReference>
<evidence type="ECO:0000259" key="4">
    <source>
        <dbReference type="PROSITE" id="PS50949"/>
    </source>
</evidence>
<evidence type="ECO:0000313" key="5">
    <source>
        <dbReference type="EMBL" id="EGQ26563.1"/>
    </source>
</evidence>
<evidence type="ECO:0000256" key="1">
    <source>
        <dbReference type="ARBA" id="ARBA00023015"/>
    </source>
</evidence>
<name>F9DRR0_9BACL</name>
<evidence type="ECO:0000256" key="2">
    <source>
        <dbReference type="ARBA" id="ARBA00023125"/>
    </source>
</evidence>
<dbReference type="Pfam" id="PF00392">
    <property type="entry name" value="GntR"/>
    <property type="match status" value="1"/>
</dbReference>
<dbReference type="RefSeq" id="WP_009766357.1">
    <property type="nucleotide sequence ID" value="NZ_GL982997.1"/>
</dbReference>
<dbReference type="PROSITE" id="PS50949">
    <property type="entry name" value="HTH_GNTR"/>
    <property type="match status" value="1"/>
</dbReference>
<evidence type="ECO:0000256" key="3">
    <source>
        <dbReference type="ARBA" id="ARBA00023163"/>
    </source>
</evidence>